<keyword evidence="4 8" id="KW-0812">Transmembrane</keyword>
<keyword evidence="5 8" id="KW-1133">Transmembrane helix</keyword>
<keyword evidence="2" id="KW-1003">Cell membrane</keyword>
<dbReference type="EMBL" id="JACHVB010000032">
    <property type="protein sequence ID" value="MBC2594660.1"/>
    <property type="molecule type" value="Genomic_DNA"/>
</dbReference>
<dbReference type="InterPro" id="IPR000715">
    <property type="entry name" value="Glycosyl_transferase_4"/>
</dbReference>
<sequence length="378" mass="41821">MFSEQFGILLLLGGLATAFVVTIATTLVLSKYAERLGLIDKPDHRKIHSTPIPRIGGLGIFAGLMVSLLYFSFIRQAWPLEVGALAMPNIYFMTGGIVIAVTGLVDDFKGITFRQKLVAQCLIAVYIILAGYRLELDFGIFPGYAHMVSIPVTFLWIIGVINAVNLIDGMDGLAGGTFMISLLTLTICYWLMGSTLDLVFIFAVSGAVLGFLTLNTHPAKVFMGDTGSLFLGYVIACYSLKTSTLGDNYFMFMVPILAVGLPVFDTLLSMSRRALRGRPVFYPDKDHIHHRVRKVFGGTQRIAVARLYYINLVLGALAILLCLANDWMALLILFLAALYIVAVVWRLGYLNIREMLKKRRKPKHRGLLSTGGAFPYRF</sequence>
<dbReference type="GO" id="GO:0009103">
    <property type="term" value="P:lipopolysaccharide biosynthetic process"/>
    <property type="evidence" value="ECO:0007669"/>
    <property type="project" value="TreeGrafter"/>
</dbReference>
<dbReference type="GO" id="GO:0044038">
    <property type="term" value="P:cell wall macromolecule biosynthetic process"/>
    <property type="evidence" value="ECO:0007669"/>
    <property type="project" value="TreeGrafter"/>
</dbReference>
<name>A0A842HEL1_9BACT</name>
<gene>
    <name evidence="9" type="ORF">H5P28_10350</name>
</gene>
<dbReference type="AlphaFoldDB" id="A0A842HEL1"/>
<comment type="subcellular location">
    <subcellularLocation>
        <location evidence="1">Cell membrane</location>
        <topology evidence="1">Multi-pass membrane protein</topology>
    </subcellularLocation>
</comment>
<dbReference type="PROSITE" id="PS01348">
    <property type="entry name" value="MRAY_2"/>
    <property type="match status" value="1"/>
</dbReference>
<organism evidence="9 10">
    <name type="scientific">Ruficoccus amylovorans</name>
    <dbReference type="NCBI Taxonomy" id="1804625"/>
    <lineage>
        <taxon>Bacteria</taxon>
        <taxon>Pseudomonadati</taxon>
        <taxon>Verrucomicrobiota</taxon>
        <taxon>Opitutia</taxon>
        <taxon>Puniceicoccales</taxon>
        <taxon>Cerasicoccaceae</taxon>
        <taxon>Ruficoccus</taxon>
    </lineage>
</organism>
<feature type="binding site" evidence="7">
    <location>
        <position position="225"/>
    </location>
    <ligand>
        <name>Mg(2+)</name>
        <dbReference type="ChEBI" id="CHEBI:18420"/>
    </ligand>
</feature>
<feature type="transmembrane region" description="Helical" evidence="8">
    <location>
        <begin position="140"/>
        <end position="161"/>
    </location>
</feature>
<dbReference type="Proteomes" id="UP000546464">
    <property type="component" value="Unassembled WGS sequence"/>
</dbReference>
<feature type="transmembrane region" description="Helical" evidence="8">
    <location>
        <begin position="303"/>
        <end position="321"/>
    </location>
</feature>
<dbReference type="GO" id="GO:0005886">
    <property type="term" value="C:plasma membrane"/>
    <property type="evidence" value="ECO:0007669"/>
    <property type="project" value="UniProtKB-SubCell"/>
</dbReference>
<evidence type="ECO:0000313" key="10">
    <source>
        <dbReference type="Proteomes" id="UP000546464"/>
    </source>
</evidence>
<evidence type="ECO:0000256" key="1">
    <source>
        <dbReference type="ARBA" id="ARBA00004651"/>
    </source>
</evidence>
<keyword evidence="3 9" id="KW-0808">Transferase</keyword>
<comment type="caution">
    <text evidence="9">The sequence shown here is derived from an EMBL/GenBank/DDBJ whole genome shotgun (WGS) entry which is preliminary data.</text>
</comment>
<evidence type="ECO:0000256" key="8">
    <source>
        <dbReference type="SAM" id="Phobius"/>
    </source>
</evidence>
<feature type="transmembrane region" description="Helical" evidence="8">
    <location>
        <begin position="51"/>
        <end position="73"/>
    </location>
</feature>
<keyword evidence="6 8" id="KW-0472">Membrane</keyword>
<feature type="transmembrane region" description="Helical" evidence="8">
    <location>
        <begin position="6"/>
        <end position="30"/>
    </location>
</feature>
<evidence type="ECO:0000256" key="7">
    <source>
        <dbReference type="PIRSR" id="PIRSR600715-1"/>
    </source>
</evidence>
<dbReference type="PANTHER" id="PTHR22926:SF3">
    <property type="entry name" value="UNDECAPRENYL-PHOSPHATE ALPHA-N-ACETYLGLUCOSAMINYL 1-PHOSPHATE TRANSFERASE"/>
    <property type="match status" value="1"/>
</dbReference>
<feature type="transmembrane region" description="Helical" evidence="8">
    <location>
        <begin position="173"/>
        <end position="192"/>
    </location>
</feature>
<dbReference type="GO" id="GO:0046872">
    <property type="term" value="F:metal ion binding"/>
    <property type="evidence" value="ECO:0007669"/>
    <property type="project" value="UniProtKB-KW"/>
</dbReference>
<feature type="transmembrane region" description="Helical" evidence="8">
    <location>
        <begin position="249"/>
        <end position="268"/>
    </location>
</feature>
<feature type="transmembrane region" description="Helical" evidence="8">
    <location>
        <begin position="117"/>
        <end position="134"/>
    </location>
</feature>
<feature type="transmembrane region" description="Helical" evidence="8">
    <location>
        <begin position="327"/>
        <end position="352"/>
    </location>
</feature>
<proteinExistence type="predicted"/>
<dbReference type="InterPro" id="IPR018480">
    <property type="entry name" value="PNAcMuramoyl-5peptid_Trfase_CS"/>
</dbReference>
<evidence type="ECO:0000256" key="4">
    <source>
        <dbReference type="ARBA" id="ARBA00022692"/>
    </source>
</evidence>
<feature type="transmembrane region" description="Helical" evidence="8">
    <location>
        <begin position="85"/>
        <end position="105"/>
    </location>
</feature>
<keyword evidence="7" id="KW-0460">Magnesium</keyword>
<dbReference type="CDD" id="cd06853">
    <property type="entry name" value="GT_WecA_like"/>
    <property type="match status" value="1"/>
</dbReference>
<keyword evidence="10" id="KW-1185">Reference proteome</keyword>
<evidence type="ECO:0000256" key="5">
    <source>
        <dbReference type="ARBA" id="ARBA00022989"/>
    </source>
</evidence>
<reference evidence="9 10" key="1">
    <citation type="submission" date="2020-07" db="EMBL/GenBank/DDBJ databases">
        <authorList>
            <person name="Feng X."/>
        </authorList>
    </citation>
    <scope>NUCLEOTIDE SEQUENCE [LARGE SCALE GENOMIC DNA]</scope>
    <source>
        <strain evidence="9 10">JCM31066</strain>
    </source>
</reference>
<protein>
    <submittedName>
        <fullName evidence="9">Undecaprenyl/decaprenyl-phosphate alpha-N-acetylglucosaminyl 1-phosphate transferase</fullName>
    </submittedName>
</protein>
<evidence type="ECO:0000256" key="3">
    <source>
        <dbReference type="ARBA" id="ARBA00022679"/>
    </source>
</evidence>
<feature type="binding site" evidence="7">
    <location>
        <position position="165"/>
    </location>
    <ligand>
        <name>Mg(2+)</name>
        <dbReference type="ChEBI" id="CHEBI:18420"/>
    </ligand>
</feature>
<dbReference type="GO" id="GO:0071555">
    <property type="term" value="P:cell wall organization"/>
    <property type="evidence" value="ECO:0007669"/>
    <property type="project" value="TreeGrafter"/>
</dbReference>
<dbReference type="GO" id="GO:0016780">
    <property type="term" value="F:phosphotransferase activity, for other substituted phosphate groups"/>
    <property type="evidence" value="ECO:0007669"/>
    <property type="project" value="InterPro"/>
</dbReference>
<evidence type="ECO:0000256" key="6">
    <source>
        <dbReference type="ARBA" id="ARBA00023136"/>
    </source>
</evidence>
<evidence type="ECO:0000313" key="9">
    <source>
        <dbReference type="EMBL" id="MBC2594660.1"/>
    </source>
</evidence>
<dbReference type="PANTHER" id="PTHR22926">
    <property type="entry name" value="PHOSPHO-N-ACETYLMURAMOYL-PENTAPEPTIDE-TRANSFERASE"/>
    <property type="match status" value="1"/>
</dbReference>
<feature type="transmembrane region" description="Helical" evidence="8">
    <location>
        <begin position="198"/>
        <end position="214"/>
    </location>
</feature>
<dbReference type="Pfam" id="PF00953">
    <property type="entry name" value="Glycos_transf_4"/>
    <property type="match status" value="1"/>
</dbReference>
<keyword evidence="7" id="KW-0479">Metal-binding</keyword>
<accession>A0A842HEL1</accession>
<dbReference type="RefSeq" id="WP_185675630.1">
    <property type="nucleotide sequence ID" value="NZ_JACHVB010000032.1"/>
</dbReference>
<comment type="cofactor">
    <cofactor evidence="7">
        <name>Mg(2+)</name>
        <dbReference type="ChEBI" id="CHEBI:18420"/>
    </cofactor>
</comment>
<evidence type="ECO:0000256" key="2">
    <source>
        <dbReference type="ARBA" id="ARBA00022475"/>
    </source>
</evidence>